<reference evidence="5" key="2">
    <citation type="submission" date="2008-08" db="EMBL/GenBank/DDBJ databases">
        <authorList>
            <consortium name="Diatom Consortium"/>
            <person name="Grigoriev I."/>
            <person name="Grimwood J."/>
            <person name="Kuo A."/>
            <person name="Otillar R.P."/>
            <person name="Salamov A."/>
            <person name="Detter J.C."/>
            <person name="Lindquist E."/>
            <person name="Shapiro H."/>
            <person name="Lucas S."/>
            <person name="Glavina del Rio T."/>
            <person name="Pitluck S."/>
            <person name="Rokhsar D."/>
            <person name="Bowler C."/>
        </authorList>
    </citation>
    <scope>GENOME REANNOTATION</scope>
    <source>
        <strain evidence="5">CCAP 1055/1</strain>
    </source>
</reference>
<dbReference type="PANTHER" id="PTHR22895">
    <property type="entry name" value="ARMADILLO REPEAT-CONTAINING PROTEIN 6"/>
    <property type="match status" value="1"/>
</dbReference>
<dbReference type="RefSeq" id="XP_002184310.1">
    <property type="nucleotide sequence ID" value="XM_002184274.1"/>
</dbReference>
<evidence type="ECO:0000256" key="1">
    <source>
        <dbReference type="ARBA" id="ARBA00022737"/>
    </source>
</evidence>
<reference evidence="4 5" key="1">
    <citation type="journal article" date="2008" name="Nature">
        <title>The Phaeodactylum genome reveals the evolutionary history of diatom genomes.</title>
        <authorList>
            <person name="Bowler C."/>
            <person name="Allen A.E."/>
            <person name="Badger J.H."/>
            <person name="Grimwood J."/>
            <person name="Jabbari K."/>
            <person name="Kuo A."/>
            <person name="Maheswari U."/>
            <person name="Martens C."/>
            <person name="Maumus F."/>
            <person name="Otillar R.P."/>
            <person name="Rayko E."/>
            <person name="Salamov A."/>
            <person name="Vandepoele K."/>
            <person name="Beszteri B."/>
            <person name="Gruber A."/>
            <person name="Heijde M."/>
            <person name="Katinka M."/>
            <person name="Mock T."/>
            <person name="Valentin K."/>
            <person name="Verret F."/>
            <person name="Berges J.A."/>
            <person name="Brownlee C."/>
            <person name="Cadoret J.P."/>
            <person name="Chiovitti A."/>
            <person name="Choi C.J."/>
            <person name="Coesel S."/>
            <person name="De Martino A."/>
            <person name="Detter J.C."/>
            <person name="Durkin C."/>
            <person name="Falciatore A."/>
            <person name="Fournet J."/>
            <person name="Haruta M."/>
            <person name="Huysman M.J."/>
            <person name="Jenkins B.D."/>
            <person name="Jiroutova K."/>
            <person name="Jorgensen R.E."/>
            <person name="Joubert Y."/>
            <person name="Kaplan A."/>
            <person name="Kroger N."/>
            <person name="Kroth P.G."/>
            <person name="La Roche J."/>
            <person name="Lindquist E."/>
            <person name="Lommer M."/>
            <person name="Martin-Jezequel V."/>
            <person name="Lopez P.J."/>
            <person name="Lucas S."/>
            <person name="Mangogna M."/>
            <person name="McGinnis K."/>
            <person name="Medlin L.K."/>
            <person name="Montsant A."/>
            <person name="Oudot-Le Secq M.P."/>
            <person name="Napoli C."/>
            <person name="Obornik M."/>
            <person name="Parker M.S."/>
            <person name="Petit J.L."/>
            <person name="Porcel B.M."/>
            <person name="Poulsen N."/>
            <person name="Robison M."/>
            <person name="Rychlewski L."/>
            <person name="Rynearson T.A."/>
            <person name="Schmutz J."/>
            <person name="Shapiro H."/>
            <person name="Siaut M."/>
            <person name="Stanley M."/>
            <person name="Sussman M.R."/>
            <person name="Taylor A.R."/>
            <person name="Vardi A."/>
            <person name="von Dassow P."/>
            <person name="Vyverman W."/>
            <person name="Willis A."/>
            <person name="Wyrwicz L.S."/>
            <person name="Rokhsar D.S."/>
            <person name="Weissenbach J."/>
            <person name="Armbrust E.V."/>
            <person name="Green B.R."/>
            <person name="Van de Peer Y."/>
            <person name="Grigoriev I.V."/>
        </authorList>
    </citation>
    <scope>NUCLEOTIDE SEQUENCE [LARGE SCALE GENOMIC DNA]</scope>
    <source>
        <strain evidence="4 5">CCAP 1055/1</strain>
    </source>
</reference>
<dbReference type="EMBL" id="CM000625">
    <property type="protein sequence ID" value="EEC44059.1"/>
    <property type="molecule type" value="Genomic_DNA"/>
</dbReference>
<evidence type="ECO:0000313" key="5">
    <source>
        <dbReference type="Proteomes" id="UP000000759"/>
    </source>
</evidence>
<dbReference type="SMART" id="SM00185">
    <property type="entry name" value="ARM"/>
    <property type="match status" value="3"/>
</dbReference>
<dbReference type="Pfam" id="PF23744">
    <property type="entry name" value="ARM_LRRK2"/>
    <property type="match status" value="1"/>
</dbReference>
<organism evidence="4 5">
    <name type="scientific">Phaeodactylum tricornutum (strain CCAP 1055/1)</name>
    <dbReference type="NCBI Taxonomy" id="556484"/>
    <lineage>
        <taxon>Eukaryota</taxon>
        <taxon>Sar</taxon>
        <taxon>Stramenopiles</taxon>
        <taxon>Ochrophyta</taxon>
        <taxon>Bacillariophyta</taxon>
        <taxon>Bacillariophyceae</taxon>
        <taxon>Bacillariophycidae</taxon>
        <taxon>Naviculales</taxon>
        <taxon>Phaeodactylaceae</taxon>
        <taxon>Phaeodactylum</taxon>
    </lineage>
</organism>
<dbReference type="OrthoDB" id="73037at2759"/>
<dbReference type="SUPFAM" id="SSF48371">
    <property type="entry name" value="ARM repeat"/>
    <property type="match status" value="1"/>
</dbReference>
<dbReference type="GeneID" id="7198203"/>
<dbReference type="PaxDb" id="2850-Phatr49589"/>
<dbReference type="InterPro" id="IPR016024">
    <property type="entry name" value="ARM-type_fold"/>
</dbReference>
<dbReference type="InParanoid" id="B7GB51"/>
<dbReference type="InterPro" id="IPR011989">
    <property type="entry name" value="ARM-like"/>
</dbReference>
<dbReference type="eggNOG" id="ENOG502ST90">
    <property type="taxonomic scope" value="Eukaryota"/>
</dbReference>
<accession>B7GB51</accession>
<dbReference type="PROSITE" id="PS50176">
    <property type="entry name" value="ARM_REPEAT"/>
    <property type="match status" value="2"/>
</dbReference>
<proteinExistence type="predicted"/>
<dbReference type="Proteomes" id="UP000000759">
    <property type="component" value="Chromosome 23"/>
</dbReference>
<dbReference type="Gene3D" id="1.25.10.10">
    <property type="entry name" value="Leucine-rich Repeat Variant"/>
    <property type="match status" value="1"/>
</dbReference>
<dbReference type="AlphaFoldDB" id="B7GB51"/>
<evidence type="ECO:0000256" key="2">
    <source>
        <dbReference type="PROSITE-ProRule" id="PRU00259"/>
    </source>
</evidence>
<keyword evidence="1" id="KW-0677">Repeat</keyword>
<protein>
    <recommendedName>
        <fullName evidence="3">LRRK2 ARM repeat domain-containing protein</fullName>
    </recommendedName>
</protein>
<sequence>MPVEIIPDIVDDGSESSQSYNVDFSRQYACEPSTSAFPSGKYDREGEGPCTECGMQTHDIQHDFLSQHQKVRLNVDQELRRGQCLLCFPIASEASLNRVDPSRQSKTCADDSTDTHWSRCSKRMKQTHHIVARRVSQSNMFKFNHSLDVNAEIEEIKIGGSYDIADILCAMKTAPHDHLIQELGCESLWILSWEDENASAIGCVGGIPMVLNAMIRFPMNSHLQQCACETIQNLALDEQNRREIVELGGISVIVKAMMRHMECAGIQQCVCTALASIATDPANRPLVADAGGYDAIAVAVRNFADNEPVARAAYDALAILGFPQCTSLGTWR</sequence>
<dbReference type="InterPro" id="IPR000225">
    <property type="entry name" value="Armadillo"/>
</dbReference>
<keyword evidence="5" id="KW-1185">Reference proteome</keyword>
<feature type="repeat" description="ARM" evidence="2">
    <location>
        <begin position="248"/>
        <end position="292"/>
    </location>
</feature>
<dbReference type="HOGENOM" id="CLU_838014_0_0_1"/>
<dbReference type="KEGG" id="pti:PHATRDRAFT_49589"/>
<gene>
    <name evidence="4" type="ORF">PHATRDRAFT_49589</name>
</gene>
<evidence type="ECO:0000313" key="4">
    <source>
        <dbReference type="EMBL" id="EEC44059.1"/>
    </source>
</evidence>
<dbReference type="PANTHER" id="PTHR22895:SF0">
    <property type="entry name" value="ARMADILLO REPEAT-CONTAINING PROTEIN 6"/>
    <property type="match status" value="1"/>
</dbReference>
<name>B7GB51_PHATC</name>
<feature type="domain" description="LRRK2 ARM repeat" evidence="3">
    <location>
        <begin position="167"/>
        <end position="320"/>
    </location>
</feature>
<evidence type="ECO:0000259" key="3">
    <source>
        <dbReference type="Pfam" id="PF23744"/>
    </source>
</evidence>
<dbReference type="InterPro" id="IPR056597">
    <property type="entry name" value="ARM_LRRK2"/>
</dbReference>
<dbReference type="OMA" id="CACETIQ"/>
<feature type="repeat" description="ARM" evidence="2">
    <location>
        <begin position="205"/>
        <end position="249"/>
    </location>
</feature>